<sequence length="66" mass="7660">MQGKYEHHADINHLVLVYIVPSRCSPWRSAVGLQPCTASSPWYVYMVLARIGMTAKTEWKMKMDYI</sequence>
<reference evidence="2" key="2">
    <citation type="submission" date="2002-07" db="EMBL/GenBank/DDBJ databases">
        <title>Oryza sativa nipponbare(GA3) genomic DNA, chromosome 8, BAC clone:B1144B06.</title>
        <authorList>
            <person name="Sasaki T."/>
            <person name="Matsumoto T."/>
            <person name="Katayose Y."/>
        </authorList>
    </citation>
    <scope>NUCLEOTIDE SEQUENCE</scope>
</reference>
<reference evidence="3" key="3">
    <citation type="journal article" date="2005" name="Nature">
        <title>The map-based sequence of the rice genome.</title>
        <authorList>
            <consortium name="International rice genome sequencing project (IRGSP)"/>
            <person name="Matsumoto T."/>
            <person name="Wu J."/>
            <person name="Kanamori H."/>
            <person name="Katayose Y."/>
            <person name="Fujisawa M."/>
            <person name="Namiki N."/>
            <person name="Mizuno H."/>
            <person name="Yamamoto K."/>
            <person name="Antonio B.A."/>
            <person name="Baba T."/>
            <person name="Sakata K."/>
            <person name="Nagamura Y."/>
            <person name="Aoki H."/>
            <person name="Arikawa K."/>
            <person name="Arita K."/>
            <person name="Bito T."/>
            <person name="Chiden Y."/>
            <person name="Fujitsuka N."/>
            <person name="Fukunaka R."/>
            <person name="Hamada M."/>
            <person name="Harada C."/>
            <person name="Hayashi A."/>
            <person name="Hijishita S."/>
            <person name="Honda M."/>
            <person name="Hosokawa S."/>
            <person name="Ichikawa Y."/>
            <person name="Idonuma A."/>
            <person name="Iijima M."/>
            <person name="Ikeda M."/>
            <person name="Ikeno M."/>
            <person name="Ito K."/>
            <person name="Ito S."/>
            <person name="Ito T."/>
            <person name="Ito Y."/>
            <person name="Ito Y."/>
            <person name="Iwabuchi A."/>
            <person name="Kamiya K."/>
            <person name="Karasawa W."/>
            <person name="Kurita K."/>
            <person name="Katagiri S."/>
            <person name="Kikuta A."/>
            <person name="Kobayashi H."/>
            <person name="Kobayashi N."/>
            <person name="Machita K."/>
            <person name="Maehara T."/>
            <person name="Masukawa M."/>
            <person name="Mizubayashi T."/>
            <person name="Mukai Y."/>
            <person name="Nagasaki H."/>
            <person name="Nagata Y."/>
            <person name="Naito S."/>
            <person name="Nakashima M."/>
            <person name="Nakama Y."/>
            <person name="Nakamichi Y."/>
            <person name="Nakamura M."/>
            <person name="Meguro A."/>
            <person name="Negishi M."/>
            <person name="Ohta I."/>
            <person name="Ohta T."/>
            <person name="Okamoto M."/>
            <person name="Ono N."/>
            <person name="Saji S."/>
            <person name="Sakaguchi M."/>
            <person name="Sakai K."/>
            <person name="Shibata M."/>
            <person name="Shimokawa T."/>
            <person name="Song J."/>
            <person name="Takazaki Y."/>
            <person name="Terasawa K."/>
            <person name="Tsugane M."/>
            <person name="Tsuji K."/>
            <person name="Ueda S."/>
            <person name="Waki K."/>
            <person name="Yamagata H."/>
            <person name="Yamamoto M."/>
            <person name="Yamamoto S."/>
            <person name="Yamane H."/>
            <person name="Yoshiki S."/>
            <person name="Yoshihara R."/>
            <person name="Yukawa K."/>
            <person name="Zhong H."/>
            <person name="Yano M."/>
            <person name="Yuan Q."/>
            <person name="Ouyang S."/>
            <person name="Liu J."/>
            <person name="Jones K.M."/>
            <person name="Gansberger K."/>
            <person name="Moffat K."/>
            <person name="Hill J."/>
            <person name="Bera J."/>
            <person name="Fadrosh D."/>
            <person name="Jin S."/>
            <person name="Johri S."/>
            <person name="Kim M."/>
            <person name="Overton L."/>
            <person name="Reardon M."/>
            <person name="Tsitrin T."/>
            <person name="Vuong H."/>
            <person name="Weaver B."/>
            <person name="Ciecko A."/>
            <person name="Tallon L."/>
            <person name="Jackson J."/>
            <person name="Pai G."/>
            <person name="Aken S.V."/>
            <person name="Utterback T."/>
            <person name="Reidmuller S."/>
            <person name="Feldblyum T."/>
            <person name="Hsiao J."/>
            <person name="Zismann V."/>
            <person name="Iobst S."/>
            <person name="de Vazeille A.R."/>
            <person name="Buell C.R."/>
            <person name="Ying K."/>
            <person name="Li Y."/>
            <person name="Lu T."/>
            <person name="Huang Y."/>
            <person name="Zhao Q."/>
            <person name="Feng Q."/>
            <person name="Zhang L."/>
            <person name="Zhu J."/>
            <person name="Weng Q."/>
            <person name="Mu J."/>
            <person name="Lu Y."/>
            <person name="Fan D."/>
            <person name="Liu Y."/>
            <person name="Guan J."/>
            <person name="Zhang Y."/>
            <person name="Yu S."/>
            <person name="Liu X."/>
            <person name="Zhang Y."/>
            <person name="Hong G."/>
            <person name="Han B."/>
            <person name="Choisne N."/>
            <person name="Demange N."/>
            <person name="Orjeda G."/>
            <person name="Samain S."/>
            <person name="Cattolico L."/>
            <person name="Pelletier E."/>
            <person name="Couloux A."/>
            <person name="Segurens B."/>
            <person name="Wincker P."/>
            <person name="D'Hont A."/>
            <person name="Scarpelli C."/>
            <person name="Weissenbach J."/>
            <person name="Salanoubat M."/>
            <person name="Quetier F."/>
            <person name="Yu Y."/>
            <person name="Kim H.R."/>
            <person name="Rambo T."/>
            <person name="Currie J."/>
            <person name="Collura K."/>
            <person name="Luo M."/>
            <person name="Yang T."/>
            <person name="Ammiraju J.S.S."/>
            <person name="Engler F."/>
            <person name="Soderlund C."/>
            <person name="Wing R.A."/>
            <person name="Palmer L.E."/>
            <person name="de la Bastide M."/>
            <person name="Spiegel L."/>
            <person name="Nascimento L."/>
            <person name="Zutavern T."/>
            <person name="O'Shaughnessy A."/>
            <person name="Dike S."/>
            <person name="Dedhia N."/>
            <person name="Preston R."/>
            <person name="Balija V."/>
            <person name="McCombie W.R."/>
            <person name="Chow T."/>
            <person name="Chen H."/>
            <person name="Chung M."/>
            <person name="Chen C."/>
            <person name="Shaw J."/>
            <person name="Wu H."/>
            <person name="Hsiao K."/>
            <person name="Chao Y."/>
            <person name="Chu M."/>
            <person name="Cheng C."/>
            <person name="Hour A."/>
            <person name="Lee P."/>
            <person name="Lin S."/>
            <person name="Lin Y."/>
            <person name="Liou J."/>
            <person name="Liu S."/>
            <person name="Hsing Y."/>
            <person name="Raghuvanshi S."/>
            <person name="Mohanty A."/>
            <person name="Bharti A.K."/>
            <person name="Gaur A."/>
            <person name="Gupta V."/>
            <person name="Kumar D."/>
            <person name="Ravi V."/>
            <person name="Vij S."/>
            <person name="Kapur A."/>
            <person name="Khurana P."/>
            <person name="Khurana P."/>
            <person name="Khurana J.P."/>
            <person name="Tyagi A.K."/>
            <person name="Gaikwad K."/>
            <person name="Singh A."/>
            <person name="Dalal V."/>
            <person name="Srivastava S."/>
            <person name="Dixit A."/>
            <person name="Pal A.K."/>
            <person name="Ghazi I.A."/>
            <person name="Yadav M."/>
            <person name="Pandit A."/>
            <person name="Bhargava A."/>
            <person name="Sureshbabu K."/>
            <person name="Batra K."/>
            <person name="Sharma T.R."/>
            <person name="Mohapatra T."/>
            <person name="Singh N.K."/>
            <person name="Messing J."/>
            <person name="Nelson A.B."/>
            <person name="Fuks G."/>
            <person name="Kavchok S."/>
            <person name="Keizer G."/>
            <person name="Linton E."/>
            <person name="Llaca V."/>
            <person name="Song R."/>
            <person name="Tanyolac B."/>
            <person name="Young S."/>
            <person name="Ho-Il K."/>
            <person name="Hahn J.H."/>
            <person name="Sangsakoo G."/>
            <person name="Vanavichit A."/>
            <person name="de Mattos Luiz.A.T."/>
            <person name="Zimmer P.D."/>
            <person name="Malone G."/>
            <person name="Dellagostin O."/>
            <person name="de Oliveira A.C."/>
            <person name="Bevan M."/>
            <person name="Bancroft I."/>
            <person name="Minx P."/>
            <person name="Cordum H."/>
            <person name="Wilson R."/>
            <person name="Cheng Z."/>
            <person name="Jin W."/>
            <person name="Jiang J."/>
            <person name="Leong S.A."/>
            <person name="Iwama H."/>
            <person name="Gojobori T."/>
            <person name="Itoh T."/>
            <person name="Niimura Y."/>
            <person name="Fujii Y."/>
            <person name="Habara T."/>
            <person name="Sakai H."/>
            <person name="Sato Y."/>
            <person name="Wilson G."/>
            <person name="Kumar K."/>
            <person name="McCouch S."/>
            <person name="Juretic N."/>
            <person name="Hoen D."/>
            <person name="Wright S."/>
            <person name="Bruskiewich R."/>
            <person name="Bureau T."/>
            <person name="Miyao A."/>
            <person name="Hirochika H."/>
            <person name="Nishikawa T."/>
            <person name="Kadowaki K."/>
            <person name="Sugiura M."/>
            <person name="Burr B."/>
            <person name="Sasaki T."/>
        </authorList>
    </citation>
    <scope>NUCLEOTIDE SEQUENCE [LARGE SCALE GENOMIC DNA]</scope>
    <source>
        <strain evidence="3">cv. Nipponbare</strain>
    </source>
</reference>
<reference evidence="3" key="4">
    <citation type="journal article" date="2008" name="Nucleic Acids Res.">
        <title>The rice annotation project database (RAP-DB): 2008 update.</title>
        <authorList>
            <consortium name="The rice annotation project (RAP)"/>
        </authorList>
    </citation>
    <scope>GENOME REANNOTATION</scope>
    <source>
        <strain evidence="3">cv. Nipponbare</strain>
    </source>
</reference>
<evidence type="ECO:0000313" key="3">
    <source>
        <dbReference type="Proteomes" id="UP000000763"/>
    </source>
</evidence>
<gene>
    <name evidence="2" type="ORF">B1144B06.5</name>
    <name evidence="1" type="ORF">P0048G02.42</name>
</gene>
<dbReference type="AlphaFoldDB" id="Q6Z0R7"/>
<reference evidence="1" key="1">
    <citation type="submission" date="2002-01" db="EMBL/GenBank/DDBJ databases">
        <title>Oryza sativa nipponbare(GA3) genomic DNA, chromosome 8, PAC clone:P0048G02.</title>
        <authorList>
            <person name="Sasaki T."/>
            <person name="Matsumoto T."/>
            <person name="Yamamoto K."/>
        </authorList>
    </citation>
    <scope>NUCLEOTIDE SEQUENCE</scope>
</reference>
<organism evidence="2 3">
    <name type="scientific">Oryza sativa subsp. japonica</name>
    <name type="common">Rice</name>
    <dbReference type="NCBI Taxonomy" id="39947"/>
    <lineage>
        <taxon>Eukaryota</taxon>
        <taxon>Viridiplantae</taxon>
        <taxon>Streptophyta</taxon>
        <taxon>Embryophyta</taxon>
        <taxon>Tracheophyta</taxon>
        <taxon>Spermatophyta</taxon>
        <taxon>Magnoliopsida</taxon>
        <taxon>Liliopsida</taxon>
        <taxon>Poales</taxon>
        <taxon>Poaceae</taxon>
        <taxon>BOP clade</taxon>
        <taxon>Oryzoideae</taxon>
        <taxon>Oryzeae</taxon>
        <taxon>Oryzinae</taxon>
        <taxon>Oryza</taxon>
        <taxon>Oryza sativa</taxon>
    </lineage>
</organism>
<accession>Q6Z0R7</accession>
<name>Q6Z0R7_ORYSJ</name>
<evidence type="ECO:0000313" key="1">
    <source>
        <dbReference type="EMBL" id="BAD09797.1"/>
    </source>
</evidence>
<dbReference type="EMBL" id="AP005483">
    <property type="protein sequence ID" value="BAD10400.1"/>
    <property type="molecule type" value="Genomic_DNA"/>
</dbReference>
<protein>
    <submittedName>
        <fullName evidence="2">Uncharacterized protein</fullName>
    </submittedName>
</protein>
<dbReference type="EMBL" id="AP004662">
    <property type="protein sequence ID" value="BAD09797.1"/>
    <property type="molecule type" value="Genomic_DNA"/>
</dbReference>
<proteinExistence type="predicted"/>
<dbReference type="Proteomes" id="UP000000763">
    <property type="component" value="Chromosome 8"/>
</dbReference>
<evidence type="ECO:0000313" key="2">
    <source>
        <dbReference type="EMBL" id="BAD10400.1"/>
    </source>
</evidence>